<dbReference type="AlphaFoldDB" id="A0A5C3LFX7"/>
<evidence type="ECO:0000313" key="3">
    <source>
        <dbReference type="EMBL" id="TFK31515.1"/>
    </source>
</evidence>
<feature type="transmembrane region" description="Helical" evidence="1">
    <location>
        <begin position="209"/>
        <end position="228"/>
    </location>
</feature>
<proteinExistence type="predicted"/>
<dbReference type="Proteomes" id="UP000308652">
    <property type="component" value="Unassembled WGS sequence"/>
</dbReference>
<reference evidence="3 4" key="1">
    <citation type="journal article" date="2019" name="Nat. Ecol. Evol.">
        <title>Megaphylogeny resolves global patterns of mushroom evolution.</title>
        <authorList>
            <person name="Varga T."/>
            <person name="Krizsan K."/>
            <person name="Foldi C."/>
            <person name="Dima B."/>
            <person name="Sanchez-Garcia M."/>
            <person name="Sanchez-Ramirez S."/>
            <person name="Szollosi G.J."/>
            <person name="Szarkandi J.G."/>
            <person name="Papp V."/>
            <person name="Albert L."/>
            <person name="Andreopoulos W."/>
            <person name="Angelini C."/>
            <person name="Antonin V."/>
            <person name="Barry K.W."/>
            <person name="Bougher N.L."/>
            <person name="Buchanan P."/>
            <person name="Buyck B."/>
            <person name="Bense V."/>
            <person name="Catcheside P."/>
            <person name="Chovatia M."/>
            <person name="Cooper J."/>
            <person name="Damon W."/>
            <person name="Desjardin D."/>
            <person name="Finy P."/>
            <person name="Geml J."/>
            <person name="Haridas S."/>
            <person name="Hughes K."/>
            <person name="Justo A."/>
            <person name="Karasinski D."/>
            <person name="Kautmanova I."/>
            <person name="Kiss B."/>
            <person name="Kocsube S."/>
            <person name="Kotiranta H."/>
            <person name="LaButti K.M."/>
            <person name="Lechner B.E."/>
            <person name="Liimatainen K."/>
            <person name="Lipzen A."/>
            <person name="Lukacs Z."/>
            <person name="Mihaltcheva S."/>
            <person name="Morgado L.N."/>
            <person name="Niskanen T."/>
            <person name="Noordeloos M.E."/>
            <person name="Ohm R.A."/>
            <person name="Ortiz-Santana B."/>
            <person name="Ovrebo C."/>
            <person name="Racz N."/>
            <person name="Riley R."/>
            <person name="Savchenko A."/>
            <person name="Shiryaev A."/>
            <person name="Soop K."/>
            <person name="Spirin V."/>
            <person name="Szebenyi C."/>
            <person name="Tomsovsky M."/>
            <person name="Tulloss R.E."/>
            <person name="Uehling J."/>
            <person name="Grigoriev I.V."/>
            <person name="Vagvolgyi C."/>
            <person name="Papp T."/>
            <person name="Martin F.M."/>
            <person name="Miettinen O."/>
            <person name="Hibbett D.S."/>
            <person name="Nagy L.G."/>
        </authorList>
    </citation>
    <scope>NUCLEOTIDE SEQUENCE [LARGE SCALE GENOMIC DNA]</scope>
    <source>
        <strain evidence="3 4">CBS 166.37</strain>
    </source>
</reference>
<protein>
    <recommendedName>
        <fullName evidence="2">DUF6533 domain-containing protein</fullName>
    </recommendedName>
</protein>
<name>A0A5C3LFX7_9AGAR</name>
<feature type="domain" description="DUF6533" evidence="2">
    <location>
        <begin position="24"/>
        <end position="68"/>
    </location>
</feature>
<feature type="transmembrane region" description="Helical" evidence="1">
    <location>
        <begin position="93"/>
        <end position="118"/>
    </location>
</feature>
<evidence type="ECO:0000313" key="4">
    <source>
        <dbReference type="Proteomes" id="UP000308652"/>
    </source>
</evidence>
<dbReference type="Pfam" id="PF20151">
    <property type="entry name" value="DUF6533"/>
    <property type="match status" value="1"/>
</dbReference>
<dbReference type="EMBL" id="ML213740">
    <property type="protein sequence ID" value="TFK31515.1"/>
    <property type="molecule type" value="Genomic_DNA"/>
</dbReference>
<feature type="transmembrane region" description="Helical" evidence="1">
    <location>
        <begin position="168"/>
        <end position="188"/>
    </location>
</feature>
<dbReference type="InterPro" id="IPR045340">
    <property type="entry name" value="DUF6533"/>
</dbReference>
<feature type="transmembrane region" description="Helical" evidence="1">
    <location>
        <begin position="130"/>
        <end position="153"/>
    </location>
</feature>
<evidence type="ECO:0000259" key="2">
    <source>
        <dbReference type="Pfam" id="PF20151"/>
    </source>
</evidence>
<gene>
    <name evidence="3" type="ORF">BDQ12DRAFT_671811</name>
</gene>
<keyword evidence="4" id="KW-1185">Reference proteome</keyword>
<keyword evidence="1" id="KW-1133">Transmembrane helix</keyword>
<evidence type="ECO:0000256" key="1">
    <source>
        <dbReference type="SAM" id="Phobius"/>
    </source>
</evidence>
<accession>A0A5C3LFX7</accession>
<keyword evidence="1" id="KW-0472">Membrane</keyword>
<feature type="transmembrane region" description="Helical" evidence="1">
    <location>
        <begin position="20"/>
        <end position="40"/>
    </location>
</feature>
<sequence>MDSYAAQLAQITYNRKTSTLSLIEVAGLVIILWDTVTYFETELTQIWSSSTPLSMKCTYSFLRYSTLVYQSINILLIDLRISKAPVSSRTCTLWFVFQIVVAHIFWFTVQGILMKLVFTLHPKQRKIKAALVGMFCLEKSFEIGASVVFLLNLENDDMCITRRRSSETTYACLIVQVFFFSLAILTVVKARSSISQGMRPYVIMIAREILWVGSLTALVCFPIALFSVHTAEVLVSWPLSLLSIVGCRLVLRSPRFPPDVYQAGDNPAEVAVEESIELAPISSNRGDRHPNNSV</sequence>
<keyword evidence="1" id="KW-0812">Transmembrane</keyword>
<organism evidence="3 4">
    <name type="scientific">Crucibulum laeve</name>
    <dbReference type="NCBI Taxonomy" id="68775"/>
    <lineage>
        <taxon>Eukaryota</taxon>
        <taxon>Fungi</taxon>
        <taxon>Dikarya</taxon>
        <taxon>Basidiomycota</taxon>
        <taxon>Agaricomycotina</taxon>
        <taxon>Agaricomycetes</taxon>
        <taxon>Agaricomycetidae</taxon>
        <taxon>Agaricales</taxon>
        <taxon>Agaricineae</taxon>
        <taxon>Nidulariaceae</taxon>
        <taxon>Crucibulum</taxon>
    </lineage>
</organism>